<feature type="domain" description="Response regulatory" evidence="12">
    <location>
        <begin position="35"/>
        <end position="152"/>
    </location>
</feature>
<dbReference type="CDD" id="cd17536">
    <property type="entry name" value="REC_YesN-like"/>
    <property type="match status" value="1"/>
</dbReference>
<dbReference type="EMBL" id="JAAITT010000005">
    <property type="protein sequence ID" value="NSJ48031.1"/>
    <property type="molecule type" value="Genomic_DNA"/>
</dbReference>
<protein>
    <recommendedName>
        <fullName evidence="2">Stage 0 sporulation protein A homolog</fullName>
    </recommendedName>
</protein>
<dbReference type="SUPFAM" id="SSF52172">
    <property type="entry name" value="CheY-like"/>
    <property type="match status" value="1"/>
</dbReference>
<dbReference type="InterPro" id="IPR018060">
    <property type="entry name" value="HTH_AraC"/>
</dbReference>
<sequence length="534" mass="62271">MGTATGWKYIRRKTGEPPLRLPYQRCDVKEGEKMKIIIVEDERKSLMGLTALIGQLEERWDIVGTAGNGEEGVRLIAREQPDVVITDVMMEQMDGLEMMEAIRNQGNECKFIVLSGYADFKFAQKAIQLGSVDYLLKPVTKKTLREVLERVEQKIREEKYQIRPSTFSEQELWERLYSVPENAAESYLKELESRMAGKGIYLLMLKGDAGFTVSEETKWKEIMKYYLSGVAFHFFSGGRHKLFFAIESGETACLEGRVREGLKRGKSLFHKPVAAVSYFLGGLKEFYRALKVMEDNSNWGLSVIQMDIINEEKLKAVECNKFIYPMETERNMIRHIGELDMAAVREDLREFEAYLKKQVYHYGDIREAMLCMTVAILYEIRKTSYGIYEEISHLNVLEWVKTRISTDAYATMMLNILGEFKRYKDNIRHCNNPVINEVLNIIEKEYRENILVEEMARRFNITPEYLSTLFVRELGIKYTAYCTQVKIEHAKKLLRNSDMKIYEVAEQSGYMDVKYFCKVFKKYTGKSPKEYIQM</sequence>
<evidence type="ECO:0000259" key="12">
    <source>
        <dbReference type="PROSITE" id="PS50110"/>
    </source>
</evidence>
<evidence type="ECO:0000256" key="9">
    <source>
        <dbReference type="ARBA" id="ARBA00024867"/>
    </source>
</evidence>
<proteinExistence type="predicted"/>
<comment type="function">
    <text evidence="9">May play the central regulatory role in sporulation. It may be an element of the effector pathway responsible for the activation of sporulation genes in response to nutritional stress. Spo0A may act in concert with spo0H (a sigma factor) to control the expression of some genes that are critical to the sporulation process.</text>
</comment>
<evidence type="ECO:0000256" key="6">
    <source>
        <dbReference type="ARBA" id="ARBA00023015"/>
    </source>
</evidence>
<feature type="modified residue" description="4-aspartylphosphate" evidence="10">
    <location>
        <position position="87"/>
    </location>
</feature>
<comment type="caution">
    <text evidence="13">The sequence shown here is derived from an EMBL/GenBank/DDBJ whole genome shotgun (WGS) entry which is preliminary data.</text>
</comment>
<reference evidence="13 14" key="1">
    <citation type="journal article" date="2020" name="Cell Host Microbe">
        <title>Functional and Genomic Variation between Human-Derived Isolates of Lachnospiraceae Reveals Inter- and Intra-Species Diversity.</title>
        <authorList>
            <person name="Sorbara M.T."/>
            <person name="Littmann E.R."/>
            <person name="Fontana E."/>
            <person name="Moody T.U."/>
            <person name="Kohout C.E."/>
            <person name="Gjonbalaj M."/>
            <person name="Eaton V."/>
            <person name="Seok R."/>
            <person name="Leiner I.M."/>
            <person name="Pamer E.G."/>
        </authorList>
    </citation>
    <scope>NUCLEOTIDE SEQUENCE [LARGE SCALE GENOMIC DNA]</scope>
    <source>
        <strain evidence="13 14">MSK.1.17</strain>
    </source>
</reference>
<gene>
    <name evidence="13" type="ORF">G5B36_04875</name>
</gene>
<evidence type="ECO:0000256" key="4">
    <source>
        <dbReference type="ARBA" id="ARBA00022553"/>
    </source>
</evidence>
<feature type="domain" description="HTH araC/xylS-type" evidence="11">
    <location>
        <begin position="436"/>
        <end position="534"/>
    </location>
</feature>
<evidence type="ECO:0000256" key="2">
    <source>
        <dbReference type="ARBA" id="ARBA00018672"/>
    </source>
</evidence>
<comment type="subcellular location">
    <subcellularLocation>
        <location evidence="1">Cytoplasm</location>
    </subcellularLocation>
</comment>
<evidence type="ECO:0000256" key="7">
    <source>
        <dbReference type="ARBA" id="ARBA00023125"/>
    </source>
</evidence>
<dbReference type="InterPro" id="IPR051552">
    <property type="entry name" value="HptR"/>
</dbReference>
<accession>A0ABX2HEZ8</accession>
<dbReference type="Gene3D" id="1.10.10.60">
    <property type="entry name" value="Homeodomain-like"/>
    <property type="match status" value="2"/>
</dbReference>
<evidence type="ECO:0000256" key="1">
    <source>
        <dbReference type="ARBA" id="ARBA00004496"/>
    </source>
</evidence>
<dbReference type="PRINTS" id="PR00032">
    <property type="entry name" value="HTHARAC"/>
</dbReference>
<evidence type="ECO:0000259" key="11">
    <source>
        <dbReference type="PROSITE" id="PS01124"/>
    </source>
</evidence>
<evidence type="ECO:0000256" key="5">
    <source>
        <dbReference type="ARBA" id="ARBA00023012"/>
    </source>
</evidence>
<dbReference type="InterPro" id="IPR018062">
    <property type="entry name" value="HTH_AraC-typ_CS"/>
</dbReference>
<dbReference type="Proteomes" id="UP000669239">
    <property type="component" value="Unassembled WGS sequence"/>
</dbReference>
<name>A0ABX2HEZ8_9FIRM</name>
<dbReference type="InterPro" id="IPR020449">
    <property type="entry name" value="Tscrpt_reg_AraC-type_HTH"/>
</dbReference>
<dbReference type="PROSITE" id="PS00041">
    <property type="entry name" value="HTH_ARAC_FAMILY_1"/>
    <property type="match status" value="1"/>
</dbReference>
<evidence type="ECO:0000256" key="3">
    <source>
        <dbReference type="ARBA" id="ARBA00022490"/>
    </source>
</evidence>
<dbReference type="InterPro" id="IPR011006">
    <property type="entry name" value="CheY-like_superfamily"/>
</dbReference>
<evidence type="ECO:0000313" key="14">
    <source>
        <dbReference type="Proteomes" id="UP000669239"/>
    </source>
</evidence>
<keyword evidence="8" id="KW-0804">Transcription</keyword>
<keyword evidence="5" id="KW-0902">Two-component regulatory system</keyword>
<dbReference type="Gene3D" id="3.40.50.2300">
    <property type="match status" value="1"/>
</dbReference>
<dbReference type="SUPFAM" id="SSF46689">
    <property type="entry name" value="Homeodomain-like"/>
    <property type="match status" value="1"/>
</dbReference>
<dbReference type="InterPro" id="IPR001789">
    <property type="entry name" value="Sig_transdc_resp-reg_receiver"/>
</dbReference>
<keyword evidence="6" id="KW-0805">Transcription regulation</keyword>
<keyword evidence="7" id="KW-0238">DNA-binding</keyword>
<dbReference type="Pfam" id="PF00072">
    <property type="entry name" value="Response_reg"/>
    <property type="match status" value="1"/>
</dbReference>
<dbReference type="Pfam" id="PF12833">
    <property type="entry name" value="HTH_18"/>
    <property type="match status" value="1"/>
</dbReference>
<dbReference type="PROSITE" id="PS50110">
    <property type="entry name" value="RESPONSE_REGULATORY"/>
    <property type="match status" value="1"/>
</dbReference>
<keyword evidence="4 10" id="KW-0597">Phosphoprotein</keyword>
<evidence type="ECO:0000313" key="13">
    <source>
        <dbReference type="EMBL" id="NSJ48031.1"/>
    </source>
</evidence>
<dbReference type="PANTHER" id="PTHR42713">
    <property type="entry name" value="HISTIDINE KINASE-RELATED"/>
    <property type="match status" value="1"/>
</dbReference>
<keyword evidence="14" id="KW-1185">Reference proteome</keyword>
<evidence type="ECO:0000256" key="10">
    <source>
        <dbReference type="PROSITE-ProRule" id="PRU00169"/>
    </source>
</evidence>
<evidence type="ECO:0000256" key="8">
    <source>
        <dbReference type="ARBA" id="ARBA00023163"/>
    </source>
</evidence>
<dbReference type="SMART" id="SM00342">
    <property type="entry name" value="HTH_ARAC"/>
    <property type="match status" value="1"/>
</dbReference>
<dbReference type="PROSITE" id="PS01124">
    <property type="entry name" value="HTH_ARAC_FAMILY_2"/>
    <property type="match status" value="1"/>
</dbReference>
<dbReference type="InterPro" id="IPR009057">
    <property type="entry name" value="Homeodomain-like_sf"/>
</dbReference>
<keyword evidence="3" id="KW-0963">Cytoplasm</keyword>
<dbReference type="SMART" id="SM00448">
    <property type="entry name" value="REC"/>
    <property type="match status" value="1"/>
</dbReference>
<organism evidence="13 14">
    <name type="scientific">Enterocloster aldenensis</name>
    <dbReference type="NCBI Taxonomy" id="358742"/>
    <lineage>
        <taxon>Bacteria</taxon>
        <taxon>Bacillati</taxon>
        <taxon>Bacillota</taxon>
        <taxon>Clostridia</taxon>
        <taxon>Lachnospirales</taxon>
        <taxon>Lachnospiraceae</taxon>
        <taxon>Enterocloster</taxon>
    </lineage>
</organism>
<dbReference type="PANTHER" id="PTHR42713:SF3">
    <property type="entry name" value="TRANSCRIPTIONAL REGULATORY PROTEIN HPTR"/>
    <property type="match status" value="1"/>
</dbReference>